<dbReference type="PROSITE" id="PS51819">
    <property type="entry name" value="VOC"/>
    <property type="match status" value="1"/>
</dbReference>
<gene>
    <name evidence="2" type="ORF">AB852_16850</name>
</gene>
<dbReference type="SUPFAM" id="SSF54593">
    <property type="entry name" value="Glyoxalase/Bleomycin resistance protein/Dihydroxybiphenyl dioxygenase"/>
    <property type="match status" value="1"/>
</dbReference>
<dbReference type="PANTHER" id="PTHR33993">
    <property type="entry name" value="GLYOXALASE-RELATED"/>
    <property type="match status" value="1"/>
</dbReference>
<dbReference type="RefSeq" id="WP_073789051.1">
    <property type="nucleotide sequence ID" value="NZ_CP109290.1"/>
</dbReference>
<sequence length="130" mass="14695">MPNPVIFMDLPTPDVEATSRFYAELFGWTFNRRPAGEFHEVLPGVKPNLGIHREDRPVTGPVPRIYVMVDEPPACLEKAVAGGATVLWEEKPWAEFEARCAAFRDPWGNEVVLWRDKGTYFRSGHAPRTG</sequence>
<dbReference type="AlphaFoldDB" id="A0A1Q4V910"/>
<organism evidence="2 3">
    <name type="scientific">Streptomyces uncialis</name>
    <dbReference type="NCBI Taxonomy" id="1048205"/>
    <lineage>
        <taxon>Bacteria</taxon>
        <taxon>Bacillati</taxon>
        <taxon>Actinomycetota</taxon>
        <taxon>Actinomycetes</taxon>
        <taxon>Kitasatosporales</taxon>
        <taxon>Streptomycetaceae</taxon>
        <taxon>Streptomyces</taxon>
    </lineage>
</organism>
<dbReference type="InterPro" id="IPR052164">
    <property type="entry name" value="Anthracycline_SecMetBiosynth"/>
</dbReference>
<dbReference type="InterPro" id="IPR041581">
    <property type="entry name" value="Glyoxalase_6"/>
</dbReference>
<evidence type="ECO:0000313" key="3">
    <source>
        <dbReference type="Proteomes" id="UP000186455"/>
    </source>
</evidence>
<dbReference type="Gene3D" id="3.10.180.10">
    <property type="entry name" value="2,3-Dihydroxybiphenyl 1,2-Dioxygenase, domain 1"/>
    <property type="match status" value="1"/>
</dbReference>
<reference evidence="2 3" key="1">
    <citation type="submission" date="2015-06" db="EMBL/GenBank/DDBJ databases">
        <title>Cloning and characterization of the uncialamcin biosynthetic gene cluster.</title>
        <authorList>
            <person name="Yan X."/>
            <person name="Huang T."/>
            <person name="Ge H."/>
            <person name="Shen B."/>
        </authorList>
    </citation>
    <scope>NUCLEOTIDE SEQUENCE [LARGE SCALE GENOMIC DNA]</scope>
    <source>
        <strain evidence="2 3">DCA2648</strain>
    </source>
</reference>
<name>A0A1Q4V910_9ACTN</name>
<proteinExistence type="predicted"/>
<dbReference type="Pfam" id="PF18029">
    <property type="entry name" value="Glyoxalase_6"/>
    <property type="match status" value="1"/>
</dbReference>
<dbReference type="InterPro" id="IPR029068">
    <property type="entry name" value="Glyas_Bleomycin-R_OHBP_Dase"/>
</dbReference>
<protein>
    <recommendedName>
        <fullName evidence="1">VOC domain-containing protein</fullName>
    </recommendedName>
</protein>
<accession>A0A1Q4V910</accession>
<dbReference type="EMBL" id="LFBV01000003">
    <property type="protein sequence ID" value="OKH94239.1"/>
    <property type="molecule type" value="Genomic_DNA"/>
</dbReference>
<evidence type="ECO:0000313" key="2">
    <source>
        <dbReference type="EMBL" id="OKH94239.1"/>
    </source>
</evidence>
<dbReference type="Proteomes" id="UP000186455">
    <property type="component" value="Unassembled WGS sequence"/>
</dbReference>
<keyword evidence="3" id="KW-1185">Reference proteome</keyword>
<dbReference type="STRING" id="1048205.AB852_16850"/>
<feature type="domain" description="VOC" evidence="1">
    <location>
        <begin position="4"/>
        <end position="116"/>
    </location>
</feature>
<evidence type="ECO:0000259" key="1">
    <source>
        <dbReference type="PROSITE" id="PS51819"/>
    </source>
</evidence>
<comment type="caution">
    <text evidence="2">The sequence shown here is derived from an EMBL/GenBank/DDBJ whole genome shotgun (WGS) entry which is preliminary data.</text>
</comment>
<dbReference type="InterPro" id="IPR037523">
    <property type="entry name" value="VOC_core"/>
</dbReference>